<name>A0ABM1JBX8_POLDO</name>
<dbReference type="GeneID" id="107073781"/>
<proteinExistence type="predicted"/>
<evidence type="ECO:0000259" key="1">
    <source>
        <dbReference type="Pfam" id="PF18323"/>
    </source>
</evidence>
<protein>
    <submittedName>
        <fullName evidence="3">COP9 signalosome complex subunit 5-like</fullName>
    </submittedName>
</protein>
<dbReference type="Pfam" id="PF18323">
    <property type="entry name" value="CSN5_C"/>
    <property type="match status" value="1"/>
</dbReference>
<dbReference type="Proteomes" id="UP000694924">
    <property type="component" value="Unplaced"/>
</dbReference>
<organism evidence="2 3">
    <name type="scientific">Polistes dominula</name>
    <name type="common">European paper wasp</name>
    <name type="synonym">Vespa dominula</name>
    <dbReference type="NCBI Taxonomy" id="743375"/>
    <lineage>
        <taxon>Eukaryota</taxon>
        <taxon>Metazoa</taxon>
        <taxon>Ecdysozoa</taxon>
        <taxon>Arthropoda</taxon>
        <taxon>Hexapoda</taxon>
        <taxon>Insecta</taxon>
        <taxon>Pterygota</taxon>
        <taxon>Neoptera</taxon>
        <taxon>Endopterygota</taxon>
        <taxon>Hymenoptera</taxon>
        <taxon>Apocrita</taxon>
        <taxon>Aculeata</taxon>
        <taxon>Vespoidea</taxon>
        <taxon>Vespidae</taxon>
        <taxon>Polistinae</taxon>
        <taxon>Polistini</taxon>
        <taxon>Polistes</taxon>
    </lineage>
</organism>
<feature type="non-terminal residue" evidence="3">
    <location>
        <position position="1"/>
    </location>
</feature>
<keyword evidence="2" id="KW-1185">Reference proteome</keyword>
<sequence>EKSEYQTIPLEKIEDFGNKYWVSVLSSSSLLTNTDYTTGQILDLSNKLEEAEVTIKRTGRGNNSATNLTQAARDSSITTIEIIHGLMTQIIKERLFNQVGANKIDYD</sequence>
<feature type="domain" description="Cop9 signalosome subunit 5 C-terminal" evidence="1">
    <location>
        <begin position="26"/>
        <end position="97"/>
    </location>
</feature>
<accession>A0ABM1JBX8</accession>
<dbReference type="RefSeq" id="XP_015189966.1">
    <property type="nucleotide sequence ID" value="XM_015334480.1"/>
</dbReference>
<evidence type="ECO:0000313" key="2">
    <source>
        <dbReference type="Proteomes" id="UP000694924"/>
    </source>
</evidence>
<gene>
    <name evidence="3" type="primary">LOC107073781</name>
</gene>
<reference evidence="3" key="1">
    <citation type="submission" date="2025-08" db="UniProtKB">
        <authorList>
            <consortium name="RefSeq"/>
        </authorList>
    </citation>
    <scope>IDENTIFICATION</scope>
    <source>
        <tissue evidence="3">Whole body</tissue>
    </source>
</reference>
<evidence type="ECO:0000313" key="3">
    <source>
        <dbReference type="RefSeq" id="XP_015189966.1"/>
    </source>
</evidence>
<dbReference type="InterPro" id="IPR040961">
    <property type="entry name" value="CSN5_C"/>
</dbReference>